<sequence>MSKTHIDINCDMGEGLGMWRIGDDIDLEIMPLVSSINLAAGFHAGDPNIIHHTIIQAKQHGLGVGVHPGFRDLLGFGRRHIRASAQELVNDTIYQLGAVREFVNLHGLTLQHFKLHGALYMHAAVDEAFAELLVDTLHRIDDRLPILVMAGSVIERMARAKGHPVIREFYADRDYDDSGSIVFTRRVGSLSSKNVADKVMQACLEGTVNTVQGNTISIEFESICIHSDTEGALALMQDTRKQLDQAGISVQSFA</sequence>
<dbReference type="Pfam" id="PF03746">
    <property type="entry name" value="LamB_YcsF"/>
    <property type="match status" value="1"/>
</dbReference>
<evidence type="ECO:0000313" key="1">
    <source>
        <dbReference type="EMBL" id="TDR31848.1"/>
    </source>
</evidence>
<comment type="caution">
    <text evidence="1">The sequence shown here is derived from an EMBL/GenBank/DDBJ whole genome shotgun (WGS) entry which is preliminary data.</text>
</comment>
<dbReference type="EMBL" id="SNZE01000007">
    <property type="protein sequence ID" value="TDR31848.1"/>
    <property type="molecule type" value="Genomic_DNA"/>
</dbReference>
<name>A0A4R6Y8W9_9BURK</name>
<reference evidence="1 2" key="1">
    <citation type="submission" date="2019-03" db="EMBL/GenBank/DDBJ databases">
        <title>Genomic Encyclopedia of Type Strains, Phase IV (KMG-IV): sequencing the most valuable type-strain genomes for metagenomic binning, comparative biology and taxonomic classification.</title>
        <authorList>
            <person name="Goeker M."/>
        </authorList>
    </citation>
    <scope>NUCLEOTIDE SEQUENCE [LARGE SCALE GENOMIC DNA]</scope>
    <source>
        <strain evidence="1 2">DSM 102852</strain>
    </source>
</reference>
<dbReference type="RefSeq" id="WP_133619555.1">
    <property type="nucleotide sequence ID" value="NZ_SNZE01000007.1"/>
</dbReference>
<gene>
    <name evidence="1" type="ORF">DFR44_10765</name>
</gene>
<dbReference type="PANTHER" id="PTHR30292">
    <property type="entry name" value="UNCHARACTERIZED PROTEIN YBGL-RELATED"/>
    <property type="match status" value="1"/>
</dbReference>
<evidence type="ECO:0000313" key="2">
    <source>
        <dbReference type="Proteomes" id="UP000294480"/>
    </source>
</evidence>
<dbReference type="InterPro" id="IPR011330">
    <property type="entry name" value="Glyco_hydro/deAcase_b/a-brl"/>
</dbReference>
<keyword evidence="2" id="KW-1185">Reference proteome</keyword>
<proteinExistence type="predicted"/>
<dbReference type="NCBIfam" id="NF003814">
    <property type="entry name" value="PRK05406.1-3"/>
    <property type="match status" value="1"/>
</dbReference>
<dbReference type="Proteomes" id="UP000294480">
    <property type="component" value="Unassembled WGS sequence"/>
</dbReference>
<dbReference type="PANTHER" id="PTHR30292:SF0">
    <property type="entry name" value="5-OXOPROLINASE SUBUNIT A"/>
    <property type="match status" value="1"/>
</dbReference>
<dbReference type="AlphaFoldDB" id="A0A4R6Y8W9"/>
<organism evidence="1 2">
    <name type="scientific">Hydromonas duriensis</name>
    <dbReference type="NCBI Taxonomy" id="1527608"/>
    <lineage>
        <taxon>Bacteria</taxon>
        <taxon>Pseudomonadati</taxon>
        <taxon>Pseudomonadota</taxon>
        <taxon>Betaproteobacteria</taxon>
        <taxon>Burkholderiales</taxon>
        <taxon>Burkholderiaceae</taxon>
        <taxon>Hydromonas</taxon>
    </lineage>
</organism>
<accession>A0A4R6Y8W9</accession>
<dbReference type="Gene3D" id="3.20.20.370">
    <property type="entry name" value="Glycoside hydrolase/deacetylase"/>
    <property type="match status" value="1"/>
</dbReference>
<protein>
    <submittedName>
        <fullName evidence="1">UPF0271 protein</fullName>
    </submittedName>
</protein>
<dbReference type="GO" id="GO:0005975">
    <property type="term" value="P:carbohydrate metabolic process"/>
    <property type="evidence" value="ECO:0007669"/>
    <property type="project" value="InterPro"/>
</dbReference>
<dbReference type="OrthoDB" id="9773478at2"/>
<dbReference type="InterPro" id="IPR005501">
    <property type="entry name" value="LamB/YcsF/PxpA-like"/>
</dbReference>
<dbReference type="SUPFAM" id="SSF88713">
    <property type="entry name" value="Glycoside hydrolase/deacetylase"/>
    <property type="match status" value="1"/>
</dbReference>